<name>A0ABQ4XK10_9ASTR</name>
<reference evidence="2" key="1">
    <citation type="journal article" date="2022" name="Int. J. Mol. Sci.">
        <title>Draft Genome of Tanacetum Coccineum: Genomic Comparison of Closely Related Tanacetum-Family Plants.</title>
        <authorList>
            <person name="Yamashiro T."/>
            <person name="Shiraishi A."/>
            <person name="Nakayama K."/>
            <person name="Satake H."/>
        </authorList>
    </citation>
    <scope>NUCLEOTIDE SEQUENCE</scope>
</reference>
<comment type="caution">
    <text evidence="2">The sequence shown here is derived from an EMBL/GenBank/DDBJ whole genome shotgun (WGS) entry which is preliminary data.</text>
</comment>
<evidence type="ECO:0000313" key="2">
    <source>
        <dbReference type="EMBL" id="GJS65346.1"/>
    </source>
</evidence>
<proteinExistence type="predicted"/>
<dbReference type="Proteomes" id="UP001151760">
    <property type="component" value="Unassembled WGS sequence"/>
</dbReference>
<evidence type="ECO:0000313" key="3">
    <source>
        <dbReference type="Proteomes" id="UP001151760"/>
    </source>
</evidence>
<feature type="region of interest" description="Disordered" evidence="1">
    <location>
        <begin position="58"/>
        <end position="116"/>
    </location>
</feature>
<feature type="region of interest" description="Disordered" evidence="1">
    <location>
        <begin position="512"/>
        <end position="555"/>
    </location>
</feature>
<dbReference type="EMBL" id="BQNB010009571">
    <property type="protein sequence ID" value="GJS65346.1"/>
    <property type="molecule type" value="Genomic_DNA"/>
</dbReference>
<sequence length="575" mass="64390">MPTLRTAEIDQTKNNEALGINLDLIEERREQAAIQEAGNSNGVRPIKSILKKTSYMPPAANEAGATNEVPKRAAGVEPGPNIGANDKDGNGIHNVGSDAGTKPDKPNEKTSSFAGGVNSTHVVKKVNFRSLVNTEKMENYDMVLPRSAIDKVKNRAGLSAKVNEIIISGMWKWPAEWTSKYPMLANLAVPNLSNAPDGLLANDVDWFHVVWFSHQIPRHAIHLWVVMRRKLKTQDMLRQWDVWNHMKSFIGIPNLPSDLSSIVDFLIPLAKMRSARSMVAKLVFAASIYGSSQASYVQVQEDEECLDDYSSLEASCIAYWSLSSVMHSFMDLKGSLDHVVRWEVFLRRQYRLACINPTMLHRDGKDGLSLITTQIGKPIMFDAFTSSMCNESWGQISFARALVEISVKTELKKEVRMAILIKGGDGYTREVISMEYEWNPPHYTDCKILVIRVIHVQKVLENRNQVLLIWLIKVMVLPRSRGGKIKGRKANQQPIIVGVRLTKPKTSFYRPKQASEYAQGKSDSLKHNSNSFDALNTLGEEDKSGVSKPAYTQESTVKVSSIVKISPQRVVERET</sequence>
<reference evidence="2" key="2">
    <citation type="submission" date="2022-01" db="EMBL/GenBank/DDBJ databases">
        <authorList>
            <person name="Yamashiro T."/>
            <person name="Shiraishi A."/>
            <person name="Satake H."/>
            <person name="Nakayama K."/>
        </authorList>
    </citation>
    <scope>NUCLEOTIDE SEQUENCE</scope>
</reference>
<protein>
    <recommendedName>
        <fullName evidence="4">Reverse transcriptase zinc-binding domain-containing protein</fullName>
    </recommendedName>
</protein>
<evidence type="ECO:0008006" key="4">
    <source>
        <dbReference type="Google" id="ProtNLM"/>
    </source>
</evidence>
<keyword evidence="3" id="KW-1185">Reference proteome</keyword>
<accession>A0ABQ4XK10</accession>
<organism evidence="2 3">
    <name type="scientific">Tanacetum coccineum</name>
    <dbReference type="NCBI Taxonomy" id="301880"/>
    <lineage>
        <taxon>Eukaryota</taxon>
        <taxon>Viridiplantae</taxon>
        <taxon>Streptophyta</taxon>
        <taxon>Embryophyta</taxon>
        <taxon>Tracheophyta</taxon>
        <taxon>Spermatophyta</taxon>
        <taxon>Magnoliopsida</taxon>
        <taxon>eudicotyledons</taxon>
        <taxon>Gunneridae</taxon>
        <taxon>Pentapetalae</taxon>
        <taxon>asterids</taxon>
        <taxon>campanulids</taxon>
        <taxon>Asterales</taxon>
        <taxon>Asteraceae</taxon>
        <taxon>Asteroideae</taxon>
        <taxon>Anthemideae</taxon>
        <taxon>Anthemidinae</taxon>
        <taxon>Tanacetum</taxon>
    </lineage>
</organism>
<gene>
    <name evidence="2" type="ORF">Tco_0679910</name>
</gene>
<evidence type="ECO:0000256" key="1">
    <source>
        <dbReference type="SAM" id="MobiDB-lite"/>
    </source>
</evidence>